<evidence type="ECO:0000313" key="2">
    <source>
        <dbReference type="Proteomes" id="UP000243197"/>
    </source>
</evidence>
<name>A0A1J1DZP8_9FLAO</name>
<dbReference type="EMBL" id="AP014564">
    <property type="protein sequence ID" value="BAV95399.1"/>
    <property type="molecule type" value="Genomic_DNA"/>
</dbReference>
<protein>
    <submittedName>
        <fullName evidence="1">Uncharacterized protein</fullName>
    </submittedName>
</protein>
<evidence type="ECO:0000313" key="1">
    <source>
        <dbReference type="EMBL" id="BAV95399.1"/>
    </source>
</evidence>
<proteinExistence type="predicted"/>
<dbReference type="KEGG" id="ise:JBKA6_1386"/>
<dbReference type="Proteomes" id="UP000243197">
    <property type="component" value="Chromosome"/>
</dbReference>
<reference evidence="1 2" key="1">
    <citation type="submission" date="2014-03" db="EMBL/GenBank/DDBJ databases">
        <title>complete genome sequence of Flavobacteriaceae bacterium JBKA-6.</title>
        <authorList>
            <person name="Takano T."/>
            <person name="Nakamura Y."/>
            <person name="Takuma S."/>
            <person name="Yasuike M."/>
            <person name="Matsuyama T."/>
            <person name="Sakai T."/>
            <person name="Fujiwara A."/>
            <person name="Kimoto K."/>
            <person name="Fukuda Y."/>
            <person name="Kondo H."/>
            <person name="Hirono I."/>
            <person name="Nakayasu C."/>
        </authorList>
    </citation>
    <scope>NUCLEOTIDE SEQUENCE [LARGE SCALE GENOMIC DNA]</scope>
    <source>
        <strain evidence="1 2">JBKA-6</strain>
    </source>
</reference>
<accession>A0A1J1DZP8</accession>
<gene>
    <name evidence="1" type="ORF">JBKA6_1386</name>
</gene>
<organism evidence="1 2">
    <name type="scientific">Ichthyobacterium seriolicida</name>
    <dbReference type="NCBI Taxonomy" id="242600"/>
    <lineage>
        <taxon>Bacteria</taxon>
        <taxon>Pseudomonadati</taxon>
        <taxon>Bacteroidota</taxon>
        <taxon>Flavobacteriia</taxon>
        <taxon>Flavobacteriales</taxon>
        <taxon>Ichthyobacteriaceae</taxon>
        <taxon>Ichthyobacterium</taxon>
    </lineage>
</organism>
<sequence>MRKSDQIYLRESKTPVDSNAVSFEHVITTKLVHAELKNPEIRNLINSFDLKDKNGIEIIV</sequence>
<dbReference type="RefSeq" id="WP_096687155.1">
    <property type="nucleotide sequence ID" value="NZ_AP014564.1"/>
</dbReference>
<keyword evidence="2" id="KW-1185">Reference proteome</keyword>
<dbReference type="AlphaFoldDB" id="A0A1J1DZP8"/>